<protein>
    <submittedName>
        <fullName evidence="1">Uncharacterized protein</fullName>
    </submittedName>
</protein>
<keyword evidence="2" id="KW-1185">Reference proteome</keyword>
<proteinExistence type="predicted"/>
<accession>A0A4C1TVH0</accession>
<sequence length="134" mass="14339">MQGCPVSRLFLRAPAVLGVPGSSDDFEIALSLYLSHDLCGRGARRGDGGSPGRSLQYVDLENEGAADTAGVRRTTRKRNNLATLSIKESWLIKTAPAHAARAGDIVPDKFVLEGDYNRHAVGGDGGRAGRRRHD</sequence>
<dbReference type="EMBL" id="BGZK01000092">
    <property type="protein sequence ID" value="GBP18043.1"/>
    <property type="molecule type" value="Genomic_DNA"/>
</dbReference>
<dbReference type="Proteomes" id="UP000299102">
    <property type="component" value="Unassembled WGS sequence"/>
</dbReference>
<evidence type="ECO:0000313" key="2">
    <source>
        <dbReference type="Proteomes" id="UP000299102"/>
    </source>
</evidence>
<reference evidence="1 2" key="1">
    <citation type="journal article" date="2019" name="Commun. Biol.">
        <title>The bagworm genome reveals a unique fibroin gene that provides high tensile strength.</title>
        <authorList>
            <person name="Kono N."/>
            <person name="Nakamura H."/>
            <person name="Ohtoshi R."/>
            <person name="Tomita M."/>
            <person name="Numata K."/>
            <person name="Arakawa K."/>
        </authorList>
    </citation>
    <scope>NUCLEOTIDE SEQUENCE [LARGE SCALE GENOMIC DNA]</scope>
</reference>
<gene>
    <name evidence="1" type="ORF">EVAR_16989_1</name>
</gene>
<organism evidence="1 2">
    <name type="scientific">Eumeta variegata</name>
    <name type="common">Bagworm moth</name>
    <name type="synonym">Eumeta japonica</name>
    <dbReference type="NCBI Taxonomy" id="151549"/>
    <lineage>
        <taxon>Eukaryota</taxon>
        <taxon>Metazoa</taxon>
        <taxon>Ecdysozoa</taxon>
        <taxon>Arthropoda</taxon>
        <taxon>Hexapoda</taxon>
        <taxon>Insecta</taxon>
        <taxon>Pterygota</taxon>
        <taxon>Neoptera</taxon>
        <taxon>Endopterygota</taxon>
        <taxon>Lepidoptera</taxon>
        <taxon>Glossata</taxon>
        <taxon>Ditrysia</taxon>
        <taxon>Tineoidea</taxon>
        <taxon>Psychidae</taxon>
        <taxon>Oiketicinae</taxon>
        <taxon>Eumeta</taxon>
    </lineage>
</organism>
<evidence type="ECO:0000313" key="1">
    <source>
        <dbReference type="EMBL" id="GBP18043.1"/>
    </source>
</evidence>
<comment type="caution">
    <text evidence="1">The sequence shown here is derived from an EMBL/GenBank/DDBJ whole genome shotgun (WGS) entry which is preliminary data.</text>
</comment>
<name>A0A4C1TVH0_EUMVA</name>
<dbReference type="AlphaFoldDB" id="A0A4C1TVH0"/>